<evidence type="ECO:0000256" key="1">
    <source>
        <dbReference type="ARBA" id="ARBA00001947"/>
    </source>
</evidence>
<dbReference type="PANTHER" id="PTHR42994:SF2">
    <property type="entry name" value="PEPTIDASE"/>
    <property type="match status" value="1"/>
</dbReference>
<gene>
    <name evidence="4" type="primary">pepT_1</name>
    <name evidence="4" type="ORF">AULFYP135_01334</name>
</gene>
<protein>
    <submittedName>
        <fullName evidence="4">Peptidase T</fullName>
        <ecNumber evidence="4">3.4.11.4</ecNumber>
    </submittedName>
</protein>
<dbReference type="PANTHER" id="PTHR42994">
    <property type="entry name" value="PEPTIDASE T"/>
    <property type="match status" value="1"/>
</dbReference>
<dbReference type="EC" id="3.4.11.4" evidence="4"/>
<dbReference type="NCBIfam" id="TIGR01883">
    <property type="entry name" value="PepT-like"/>
    <property type="match status" value="1"/>
</dbReference>
<keyword evidence="2" id="KW-0862">Zinc</keyword>
<dbReference type="InterPro" id="IPR036264">
    <property type="entry name" value="Bact_exopeptidase_dim_dom"/>
</dbReference>
<dbReference type="InterPro" id="IPR002933">
    <property type="entry name" value="Peptidase_M20"/>
</dbReference>
<keyword evidence="4" id="KW-0031">Aminopeptidase</keyword>
<dbReference type="InterPro" id="IPR010162">
    <property type="entry name" value="PepT-like"/>
</dbReference>
<dbReference type="AlphaFoldDB" id="A0A6N2TFF2"/>
<dbReference type="InterPro" id="IPR011650">
    <property type="entry name" value="Peptidase_M20_dimer"/>
</dbReference>
<evidence type="ECO:0000313" key="4">
    <source>
        <dbReference type="EMBL" id="VYT02376.1"/>
    </source>
</evidence>
<reference evidence="4" key="1">
    <citation type="submission" date="2019-11" db="EMBL/GenBank/DDBJ databases">
        <authorList>
            <person name="Feng L."/>
        </authorList>
    </citation>
    <scope>NUCLEOTIDE SEQUENCE</scope>
    <source>
        <strain evidence="4">AundefinedLFYP135</strain>
    </source>
</reference>
<accession>A0A6N2TFF2</accession>
<dbReference type="GO" id="GO:0045148">
    <property type="term" value="F:tripeptide aminopeptidase activity"/>
    <property type="evidence" value="ECO:0007669"/>
    <property type="project" value="UniProtKB-EC"/>
</dbReference>
<dbReference type="EMBL" id="CACRSL010000003">
    <property type="protein sequence ID" value="VYT02376.1"/>
    <property type="molecule type" value="Genomic_DNA"/>
</dbReference>
<sequence length="369" mass="40001">MQVNEKRLLDRLLEMIAIDSVSYEEKPMSDFLETYFKNKGLEVYRDQAGEKFGGNGSNILVHIPGTMEGEAICFNAHQDTVEPGRGIKPVVKDGYLVSSGDTILAADDKAGIATIMEAYDYVKENNIPHREMYFLFTICEELNMMGIKNFDFSKLPTKNIYVIDSAGSPGVMTMKNPAKVGIVATFTGKKAHAGIEPEKGVNACCAMAKAIAGVHFGRIDPETTSNVGRVEGGGQTNVVSDSAFFTAEIRSHSAETLEAEIEKVRKSCEEAAAAFGAQVDVQVSYDYPTKKLDPESFVYKQCYAAYVKEGITPKQIIGGGGGDSNIMAGHGYMACGLACGMTDVHSSKEKLNLAEFAQTVRIVVTLMTE</sequence>
<name>A0A6N2TFF2_9FIRM</name>
<comment type="cofactor">
    <cofactor evidence="1">
        <name>Zn(2+)</name>
        <dbReference type="ChEBI" id="CHEBI:29105"/>
    </cofactor>
</comment>
<dbReference type="Pfam" id="PF01546">
    <property type="entry name" value="Peptidase_M20"/>
    <property type="match status" value="1"/>
</dbReference>
<evidence type="ECO:0000256" key="2">
    <source>
        <dbReference type="ARBA" id="ARBA00022833"/>
    </source>
</evidence>
<keyword evidence="4" id="KW-0645">Protease</keyword>
<dbReference type="Gene3D" id="3.40.630.10">
    <property type="entry name" value="Zn peptidases"/>
    <property type="match status" value="1"/>
</dbReference>
<dbReference type="Gene3D" id="3.30.70.360">
    <property type="match status" value="1"/>
</dbReference>
<proteinExistence type="predicted"/>
<dbReference type="SUPFAM" id="SSF55031">
    <property type="entry name" value="Bacterial exopeptidase dimerisation domain"/>
    <property type="match status" value="1"/>
</dbReference>
<organism evidence="4">
    <name type="scientific">uncultured Anaerotruncus sp</name>
    <dbReference type="NCBI Taxonomy" id="905011"/>
    <lineage>
        <taxon>Bacteria</taxon>
        <taxon>Bacillati</taxon>
        <taxon>Bacillota</taxon>
        <taxon>Clostridia</taxon>
        <taxon>Eubacteriales</taxon>
        <taxon>Oscillospiraceae</taxon>
        <taxon>Anaerotruncus</taxon>
        <taxon>environmental samples</taxon>
    </lineage>
</organism>
<evidence type="ECO:0000259" key="3">
    <source>
        <dbReference type="Pfam" id="PF07687"/>
    </source>
</evidence>
<dbReference type="Pfam" id="PF07687">
    <property type="entry name" value="M20_dimer"/>
    <property type="match status" value="1"/>
</dbReference>
<feature type="domain" description="Peptidase M20 dimerisation" evidence="3">
    <location>
        <begin position="182"/>
        <end position="272"/>
    </location>
</feature>
<keyword evidence="4" id="KW-0378">Hydrolase</keyword>
<dbReference type="SUPFAM" id="SSF53187">
    <property type="entry name" value="Zn-dependent exopeptidases"/>
    <property type="match status" value="1"/>
</dbReference>